<sequence>MKRIAAFSLGFFFAAPALAVDTPQPVPAKSVDLLPGSTIKVGQGVNAAYRIVTQAGQTSVLWLHTDCQTRQKNLLFINTQMGDKVLRIYSTDFMDRYAAGKPFEPDARSPLVTKPELDPCRQNIPEPEWRGIASWHQPGKKLYLDRANSQRKGALLQVRLAIDYDKIHREEKYGAPYSVKIQDVVFNCERPEGRLLTTFLLDNQGVVSASDAEKNSAFSPLPAEMAGVANALCNLSDITRYAGNGSLVWRDKAVDQRSPELPDFEHNTPAALQRFAIPAEVTSVIEKTFADAAQKPAFRTIQYTQSGPGNDDVGLSARIDAQPDGTTLTIVKMPLANLMFHAQYQSLFNMVDVRKWETMSQAPWVSQTLENNVVLPPRPGGVYASHSMGASQDEPEKKVSLSQRCVAGKEWHDAARINPKFPGRYLEFICREDLGDGRDASSDYAYFEALKVFIRIGYQSSGQPTRFTFSEVDIR</sequence>
<evidence type="ECO:0000313" key="3">
    <source>
        <dbReference type="Proteomes" id="UP000190667"/>
    </source>
</evidence>
<keyword evidence="3" id="KW-1185">Reference proteome</keyword>
<dbReference type="OrthoDB" id="6422952at2"/>
<dbReference type="Proteomes" id="UP000190667">
    <property type="component" value="Unassembled WGS sequence"/>
</dbReference>
<organism evidence="2 3">
    <name type="scientific">Izhakiella australiensis</name>
    <dbReference type="NCBI Taxonomy" id="1926881"/>
    <lineage>
        <taxon>Bacteria</taxon>
        <taxon>Pseudomonadati</taxon>
        <taxon>Pseudomonadota</taxon>
        <taxon>Gammaproteobacteria</taxon>
        <taxon>Enterobacterales</taxon>
        <taxon>Erwiniaceae</taxon>
        <taxon>Izhakiella</taxon>
    </lineage>
</organism>
<protein>
    <submittedName>
        <fullName evidence="2">Uncharacterized protein</fullName>
    </submittedName>
</protein>
<comment type="caution">
    <text evidence="2">The sequence shown here is derived from an EMBL/GenBank/DDBJ whole genome shotgun (WGS) entry which is preliminary data.</text>
</comment>
<feature type="signal peptide" evidence="1">
    <location>
        <begin position="1"/>
        <end position="19"/>
    </location>
</feature>
<gene>
    <name evidence="2" type="ORF">BTJ39_12000</name>
</gene>
<keyword evidence="1" id="KW-0732">Signal</keyword>
<evidence type="ECO:0000256" key="1">
    <source>
        <dbReference type="SAM" id="SignalP"/>
    </source>
</evidence>
<name>A0A1S8YLL3_9GAMM</name>
<proteinExistence type="predicted"/>
<accession>A0A1S8YLL3</accession>
<evidence type="ECO:0000313" key="2">
    <source>
        <dbReference type="EMBL" id="OON39755.1"/>
    </source>
</evidence>
<reference evidence="2 3" key="1">
    <citation type="submission" date="2016-12" db="EMBL/GenBank/DDBJ databases">
        <title>Izhakiella australiana sp. nov. of genus Izhakiella isolated from Australian desert.</title>
        <authorList>
            <person name="Ji M."/>
        </authorList>
    </citation>
    <scope>NUCLEOTIDE SEQUENCE [LARGE SCALE GENOMIC DNA]</scope>
    <source>
        <strain evidence="2 3">D4N98</strain>
    </source>
</reference>
<dbReference type="RefSeq" id="WP_078002943.1">
    <property type="nucleotide sequence ID" value="NZ_MRUL01000007.1"/>
</dbReference>
<feature type="chain" id="PRO_5012955801" evidence="1">
    <location>
        <begin position="20"/>
        <end position="475"/>
    </location>
</feature>
<dbReference type="EMBL" id="MRUL01000007">
    <property type="protein sequence ID" value="OON39755.1"/>
    <property type="molecule type" value="Genomic_DNA"/>
</dbReference>
<dbReference type="AlphaFoldDB" id="A0A1S8YLL3"/>